<accession>A0A2G9Z948</accession>
<sequence length="58" mass="6287">MISTEGITVTHLGDIGERELTAEQLEYVEDSDILLIPVGGKYTIDGKEAAKLVSQIEP</sequence>
<dbReference type="Proteomes" id="UP000231235">
    <property type="component" value="Unassembled WGS sequence"/>
</dbReference>
<dbReference type="Pfam" id="PF13483">
    <property type="entry name" value="Lactamase_B_3"/>
    <property type="match status" value="1"/>
</dbReference>
<dbReference type="EMBL" id="PCRX01000014">
    <property type="protein sequence ID" value="PIP29130.1"/>
    <property type="molecule type" value="Genomic_DNA"/>
</dbReference>
<reference evidence="1 2" key="1">
    <citation type="submission" date="2017-09" db="EMBL/GenBank/DDBJ databases">
        <title>Depth-based differentiation of microbial function through sediment-hosted aquifers and enrichment of novel symbionts in the deep terrestrial subsurface.</title>
        <authorList>
            <person name="Probst A.J."/>
            <person name="Ladd B."/>
            <person name="Jarett J.K."/>
            <person name="Geller-Mcgrath D.E."/>
            <person name="Sieber C.M."/>
            <person name="Emerson J.B."/>
            <person name="Anantharaman K."/>
            <person name="Thomas B.C."/>
            <person name="Malmstrom R."/>
            <person name="Stieglmeier M."/>
            <person name="Klingl A."/>
            <person name="Woyke T."/>
            <person name="Ryan C.M."/>
            <person name="Banfield J.F."/>
        </authorList>
    </citation>
    <scope>NUCLEOTIDE SEQUENCE [LARGE SCALE GENOMIC DNA]</scope>
    <source>
        <strain evidence="1">CG23_combo_of_CG06-09_8_20_14_all_39_39</strain>
    </source>
</reference>
<proteinExistence type="predicted"/>
<dbReference type="InterPro" id="IPR036866">
    <property type="entry name" value="RibonucZ/Hydroxyglut_hydro"/>
</dbReference>
<comment type="caution">
    <text evidence="1">The sequence shown here is derived from an EMBL/GenBank/DDBJ whole genome shotgun (WGS) entry which is preliminary data.</text>
</comment>
<feature type="non-terminal residue" evidence="1">
    <location>
        <position position="58"/>
    </location>
</feature>
<dbReference type="Gene3D" id="3.60.15.10">
    <property type="entry name" value="Ribonuclease Z/Hydroxyacylglutathione hydrolase-like"/>
    <property type="match status" value="1"/>
</dbReference>
<name>A0A2G9Z948_9BACT</name>
<protein>
    <submittedName>
        <fullName evidence="1">Zn-dependent hydrolase</fullName>
    </submittedName>
</protein>
<organism evidence="1 2">
    <name type="scientific">Candidatus Kuenenbacteria bacterium CG23_combo_of_CG06-09_8_20_14_all_39_39</name>
    <dbReference type="NCBI Taxonomy" id="1974623"/>
    <lineage>
        <taxon>Bacteria</taxon>
        <taxon>Candidatus Kueneniibacteriota</taxon>
    </lineage>
</organism>
<dbReference type="GO" id="GO:0016787">
    <property type="term" value="F:hydrolase activity"/>
    <property type="evidence" value="ECO:0007669"/>
    <property type="project" value="UniProtKB-KW"/>
</dbReference>
<evidence type="ECO:0000313" key="2">
    <source>
        <dbReference type="Proteomes" id="UP000231235"/>
    </source>
</evidence>
<dbReference type="AlphaFoldDB" id="A0A2G9Z948"/>
<keyword evidence="1" id="KW-0378">Hydrolase</keyword>
<evidence type="ECO:0000313" key="1">
    <source>
        <dbReference type="EMBL" id="PIP29130.1"/>
    </source>
</evidence>
<gene>
    <name evidence="1" type="ORF">COX28_00805</name>
</gene>